<evidence type="ECO:0000313" key="1">
    <source>
        <dbReference type="EMBL" id="CRL06877.1"/>
    </source>
</evidence>
<dbReference type="AlphaFoldDB" id="A0A1J1J366"/>
<protein>
    <submittedName>
        <fullName evidence="1">CLUMA_CG019850, isoform A</fullName>
    </submittedName>
</protein>
<evidence type="ECO:0000313" key="2">
    <source>
        <dbReference type="Proteomes" id="UP000183832"/>
    </source>
</evidence>
<dbReference type="Proteomes" id="UP000183832">
    <property type="component" value="Unassembled WGS sequence"/>
</dbReference>
<gene>
    <name evidence="1" type="ORF">CLUMA_CG019850</name>
</gene>
<proteinExistence type="predicted"/>
<organism evidence="1 2">
    <name type="scientific">Clunio marinus</name>
    <dbReference type="NCBI Taxonomy" id="568069"/>
    <lineage>
        <taxon>Eukaryota</taxon>
        <taxon>Metazoa</taxon>
        <taxon>Ecdysozoa</taxon>
        <taxon>Arthropoda</taxon>
        <taxon>Hexapoda</taxon>
        <taxon>Insecta</taxon>
        <taxon>Pterygota</taxon>
        <taxon>Neoptera</taxon>
        <taxon>Endopterygota</taxon>
        <taxon>Diptera</taxon>
        <taxon>Nematocera</taxon>
        <taxon>Chironomoidea</taxon>
        <taxon>Chironomidae</taxon>
        <taxon>Clunio</taxon>
    </lineage>
</organism>
<accession>A0A1J1J366</accession>
<dbReference type="EMBL" id="CVRI01000067">
    <property type="protein sequence ID" value="CRL06877.1"/>
    <property type="molecule type" value="Genomic_DNA"/>
</dbReference>
<keyword evidence="2" id="KW-1185">Reference proteome</keyword>
<reference evidence="1 2" key="1">
    <citation type="submission" date="2015-04" db="EMBL/GenBank/DDBJ databases">
        <authorList>
            <person name="Syromyatnikov M.Y."/>
            <person name="Popov V.N."/>
        </authorList>
    </citation>
    <scope>NUCLEOTIDE SEQUENCE [LARGE SCALE GENOMIC DNA]</scope>
</reference>
<name>A0A1J1J366_9DIPT</name>
<sequence length="95" mass="11105">MSFSLIKQEDSVLKKLNSEAIKLPNTSGRNKTRFVTGDNENIENHKRVKHLELPLALKHFAYPRRTSFAKIFTRFEMVVDMKSKIYAFNILVDFT</sequence>